<dbReference type="Proteomes" id="UP000000305">
    <property type="component" value="Unassembled WGS sequence"/>
</dbReference>
<keyword evidence="2" id="KW-0812">Transmembrane</keyword>
<dbReference type="EMBL" id="GL733569">
    <property type="protein sequence ID" value="EFX62469.1"/>
    <property type="molecule type" value="Genomic_DNA"/>
</dbReference>
<keyword evidence="2" id="KW-1133">Transmembrane helix</keyword>
<proteinExistence type="predicted"/>
<keyword evidence="4" id="KW-1185">Reference proteome</keyword>
<gene>
    <name evidence="3" type="ORF">DAPPUDRAFT_120194</name>
</gene>
<reference evidence="3 4" key="1">
    <citation type="journal article" date="2011" name="Science">
        <title>The ecoresponsive genome of Daphnia pulex.</title>
        <authorList>
            <person name="Colbourne J.K."/>
            <person name="Pfrender M.E."/>
            <person name="Gilbert D."/>
            <person name="Thomas W.K."/>
            <person name="Tucker A."/>
            <person name="Oakley T.H."/>
            <person name="Tokishita S."/>
            <person name="Aerts A."/>
            <person name="Arnold G.J."/>
            <person name="Basu M.K."/>
            <person name="Bauer D.J."/>
            <person name="Caceres C.E."/>
            <person name="Carmel L."/>
            <person name="Casola C."/>
            <person name="Choi J.H."/>
            <person name="Detter J.C."/>
            <person name="Dong Q."/>
            <person name="Dusheyko S."/>
            <person name="Eads B.D."/>
            <person name="Frohlich T."/>
            <person name="Geiler-Samerotte K.A."/>
            <person name="Gerlach D."/>
            <person name="Hatcher P."/>
            <person name="Jogdeo S."/>
            <person name="Krijgsveld J."/>
            <person name="Kriventseva E.V."/>
            <person name="Kultz D."/>
            <person name="Laforsch C."/>
            <person name="Lindquist E."/>
            <person name="Lopez J."/>
            <person name="Manak J.R."/>
            <person name="Muller J."/>
            <person name="Pangilinan J."/>
            <person name="Patwardhan R.P."/>
            <person name="Pitluck S."/>
            <person name="Pritham E.J."/>
            <person name="Rechtsteiner A."/>
            <person name="Rho M."/>
            <person name="Rogozin I.B."/>
            <person name="Sakarya O."/>
            <person name="Salamov A."/>
            <person name="Schaack S."/>
            <person name="Shapiro H."/>
            <person name="Shiga Y."/>
            <person name="Skalitzky C."/>
            <person name="Smith Z."/>
            <person name="Souvorov A."/>
            <person name="Sung W."/>
            <person name="Tang Z."/>
            <person name="Tsuchiya D."/>
            <person name="Tu H."/>
            <person name="Vos H."/>
            <person name="Wang M."/>
            <person name="Wolf Y.I."/>
            <person name="Yamagata H."/>
            <person name="Yamada T."/>
            <person name="Ye Y."/>
            <person name="Shaw J.R."/>
            <person name="Andrews J."/>
            <person name="Crease T.J."/>
            <person name="Tang H."/>
            <person name="Lucas S.M."/>
            <person name="Robertson H.M."/>
            <person name="Bork P."/>
            <person name="Koonin E.V."/>
            <person name="Zdobnov E.M."/>
            <person name="Grigoriev I.V."/>
            <person name="Lynch M."/>
            <person name="Boore J.L."/>
        </authorList>
    </citation>
    <scope>NUCLEOTIDE SEQUENCE [LARGE SCALE GENOMIC DNA]</scope>
</reference>
<dbReference type="KEGG" id="dpx:DAPPUDRAFT_120194"/>
<evidence type="ECO:0000313" key="4">
    <source>
        <dbReference type="Proteomes" id="UP000000305"/>
    </source>
</evidence>
<protein>
    <submittedName>
        <fullName evidence="3">Uncharacterized protein</fullName>
    </submittedName>
</protein>
<dbReference type="AlphaFoldDB" id="E9I0L2"/>
<name>E9I0L2_DAPPU</name>
<feature type="transmembrane region" description="Helical" evidence="2">
    <location>
        <begin position="213"/>
        <end position="234"/>
    </location>
</feature>
<feature type="compositionally biased region" description="Acidic residues" evidence="1">
    <location>
        <begin position="103"/>
        <end position="114"/>
    </location>
</feature>
<evidence type="ECO:0000313" key="3">
    <source>
        <dbReference type="EMBL" id="EFX62469.1"/>
    </source>
</evidence>
<dbReference type="InParanoid" id="E9I0L2"/>
<feature type="region of interest" description="Disordered" evidence="1">
    <location>
        <begin position="377"/>
        <end position="423"/>
    </location>
</feature>
<evidence type="ECO:0000256" key="1">
    <source>
        <dbReference type="SAM" id="MobiDB-lite"/>
    </source>
</evidence>
<dbReference type="HOGENOM" id="CLU_649358_0_0_1"/>
<accession>E9I0L2</accession>
<evidence type="ECO:0000256" key="2">
    <source>
        <dbReference type="SAM" id="Phobius"/>
    </source>
</evidence>
<feature type="compositionally biased region" description="Basic and acidic residues" evidence="1">
    <location>
        <begin position="92"/>
        <end position="101"/>
    </location>
</feature>
<sequence length="423" mass="46616">MELYRRVMDDAPLQRRRLVCLLRRLVPCKEEMLGYMNAVRGGRQEAAGSSEEEEPIEENVQTEQVKEEELDPETNEATAKRGWDESLVDTEPPSKRNRFVDSDITDTDSDDDSSESSSSSDSSDGESGESDTDIHVAMFNTKDVQHGVKKFTPVSLFTLAMILLGALVNTFPPDEESIVIGRDFNCDDIPRRNLSARVTPFNNFSDHTVVPSLGLAAVSLLLPLMPLVVPVFALDVKKHTGWSHSIVENPDNPLGVTASARAELNKIAARFVLQLVVGQASCYGSTELARHFILKPDKTFFEKCKFSRTTCKTLERVGMLVYRVGGNDTTSNVTSLCQNSDLPHLALHESLHSLPNTTCSVIGSSLPDVYGGGCLPKLRPERTGGRRETAKDTLFHLSGPREKMPSLQKQRESQALAPSGAHF</sequence>
<feature type="region of interest" description="Disordered" evidence="1">
    <location>
        <begin position="43"/>
        <end position="131"/>
    </location>
</feature>
<feature type="transmembrane region" description="Helical" evidence="2">
    <location>
        <begin position="151"/>
        <end position="171"/>
    </location>
</feature>
<organism evidence="3 4">
    <name type="scientific">Daphnia pulex</name>
    <name type="common">Water flea</name>
    <dbReference type="NCBI Taxonomy" id="6669"/>
    <lineage>
        <taxon>Eukaryota</taxon>
        <taxon>Metazoa</taxon>
        <taxon>Ecdysozoa</taxon>
        <taxon>Arthropoda</taxon>
        <taxon>Crustacea</taxon>
        <taxon>Branchiopoda</taxon>
        <taxon>Diplostraca</taxon>
        <taxon>Cladocera</taxon>
        <taxon>Anomopoda</taxon>
        <taxon>Daphniidae</taxon>
        <taxon>Daphnia</taxon>
    </lineage>
</organism>
<keyword evidence="2" id="KW-0472">Membrane</keyword>
<feature type="compositionally biased region" description="Basic and acidic residues" evidence="1">
    <location>
        <begin position="378"/>
        <end position="412"/>
    </location>
</feature>